<feature type="coiled-coil region" evidence="2">
    <location>
        <begin position="11"/>
        <end position="38"/>
    </location>
</feature>
<dbReference type="VEuPathDB" id="TrichDB:TRFO_22381"/>
<keyword evidence="1 2" id="KW-0175">Coiled coil</keyword>
<feature type="coiled-coil region" evidence="2">
    <location>
        <begin position="373"/>
        <end position="400"/>
    </location>
</feature>
<gene>
    <name evidence="3" type="ORF">TRFO_22381</name>
</gene>
<dbReference type="PANTHER" id="PTHR32083:SF48">
    <property type="entry name" value="TRANS-GOLGI NETWORK-LOCALIZED SYP41-INTERACTING PROTEIN 1"/>
    <property type="match status" value="1"/>
</dbReference>
<evidence type="ECO:0000313" key="4">
    <source>
        <dbReference type="Proteomes" id="UP000179807"/>
    </source>
</evidence>
<accession>A0A1J4KBW3</accession>
<sequence>MSEVSKDTSKANSIKEKFMAQKRAIEQYKARITELEALLVGPTVAEISIQSNCLIDQNILSLSHSPNNSNFTISPDQLLAGEKIKELEILTSSLQDNIRKVTIQNEENIANVKKELDNSQKKCNQLESTNSSLQKEIDRLTASQTDFQSEIRKLKADVSEKQNNIERLQNSQRRLTRENSDIDSLQRERDELQKLLNESNKARIKNEDQINSLIQRNSKIEAEKAQSERKLRNELAELGKKLAQSVEKEKVAGNKINSSDNATKRAFQRIAECESMISSLQASNTKLTQENVKLMTELSQTNVKMHELSLPGENVQSLKNQVSSLKKEIISLRENLSKSEAKYIASEKRAEMLSSDLQRMSESVSKSFGSESVEDAVASMKTLKNELRNSQKETSELRAQLSQANIIKAESSELVKKNAELQHSIDFIESRVGYVKQVVKQLLTSPYNQRQKIIELLVDILEYGAEEKATILKASSQGKDLSSRLLYAFEPWV</sequence>
<evidence type="ECO:0000313" key="3">
    <source>
        <dbReference type="EMBL" id="OHT08897.1"/>
    </source>
</evidence>
<feature type="coiled-coil region" evidence="2">
    <location>
        <begin position="315"/>
        <end position="342"/>
    </location>
</feature>
<dbReference type="Proteomes" id="UP000179807">
    <property type="component" value="Unassembled WGS sequence"/>
</dbReference>
<reference evidence="3" key="1">
    <citation type="submission" date="2016-10" db="EMBL/GenBank/DDBJ databases">
        <authorList>
            <person name="Benchimol M."/>
            <person name="Almeida L.G."/>
            <person name="Vasconcelos A.T."/>
            <person name="Perreira-Neves A."/>
            <person name="Rosa I.A."/>
            <person name="Tasca T."/>
            <person name="Bogo M.R."/>
            <person name="de Souza W."/>
        </authorList>
    </citation>
    <scope>NUCLEOTIDE SEQUENCE [LARGE SCALE GENOMIC DNA]</scope>
    <source>
        <strain evidence="3">K</strain>
    </source>
</reference>
<name>A0A1J4KBW3_9EUKA</name>
<dbReference type="PANTHER" id="PTHR32083">
    <property type="entry name" value="CILIA AND FLAGELLA-ASSOCIATED PROTEIN 58-RELATED"/>
    <property type="match status" value="1"/>
</dbReference>
<evidence type="ECO:0000256" key="2">
    <source>
        <dbReference type="SAM" id="Coils"/>
    </source>
</evidence>
<dbReference type="RefSeq" id="XP_068362033.1">
    <property type="nucleotide sequence ID" value="XM_068502530.1"/>
</dbReference>
<protein>
    <recommendedName>
        <fullName evidence="5">GRIP domain-containing protein</fullName>
    </recommendedName>
</protein>
<organism evidence="3 4">
    <name type="scientific">Tritrichomonas foetus</name>
    <dbReference type="NCBI Taxonomy" id="1144522"/>
    <lineage>
        <taxon>Eukaryota</taxon>
        <taxon>Metamonada</taxon>
        <taxon>Parabasalia</taxon>
        <taxon>Tritrichomonadida</taxon>
        <taxon>Tritrichomonadidae</taxon>
        <taxon>Tritrichomonas</taxon>
    </lineage>
</organism>
<dbReference type="OrthoDB" id="5412539at2759"/>
<keyword evidence="4" id="KW-1185">Reference proteome</keyword>
<dbReference type="GeneID" id="94837234"/>
<dbReference type="Gene3D" id="1.10.287.1490">
    <property type="match status" value="1"/>
</dbReference>
<dbReference type="AlphaFoldDB" id="A0A1J4KBW3"/>
<evidence type="ECO:0008006" key="5">
    <source>
        <dbReference type="Google" id="ProtNLM"/>
    </source>
</evidence>
<proteinExistence type="predicted"/>
<comment type="caution">
    <text evidence="3">The sequence shown here is derived from an EMBL/GenBank/DDBJ whole genome shotgun (WGS) entry which is preliminary data.</text>
</comment>
<dbReference type="GO" id="GO:0005856">
    <property type="term" value="C:cytoskeleton"/>
    <property type="evidence" value="ECO:0007669"/>
    <property type="project" value="TreeGrafter"/>
</dbReference>
<dbReference type="EMBL" id="MLAK01000654">
    <property type="protein sequence ID" value="OHT08897.1"/>
    <property type="molecule type" value="Genomic_DNA"/>
</dbReference>
<evidence type="ECO:0000256" key="1">
    <source>
        <dbReference type="ARBA" id="ARBA00023054"/>
    </source>
</evidence>
<feature type="coiled-coil region" evidence="2">
    <location>
        <begin position="102"/>
        <end position="290"/>
    </location>
</feature>